<dbReference type="KEGG" id="xba:C7S18_09480"/>
<evidence type="ECO:0000256" key="1">
    <source>
        <dbReference type="SAM" id="SignalP"/>
    </source>
</evidence>
<keyword evidence="1" id="KW-0732">Signal</keyword>
<dbReference type="PANTHER" id="PTHR36842">
    <property type="entry name" value="PROTEIN TOLB HOMOLOG"/>
    <property type="match status" value="1"/>
</dbReference>
<feature type="signal peptide" evidence="1">
    <location>
        <begin position="1"/>
        <end position="23"/>
    </location>
</feature>
<dbReference type="EMBL" id="CP027860">
    <property type="protein sequence ID" value="AVP97410.1"/>
    <property type="molecule type" value="Genomic_DNA"/>
</dbReference>
<dbReference type="OrthoDB" id="9815657at2"/>
<protein>
    <recommendedName>
        <fullName evidence="4">Calcium-binding protein</fullName>
    </recommendedName>
</protein>
<dbReference type="RefSeq" id="WP_106891334.1">
    <property type="nucleotide sequence ID" value="NZ_CP027860.1"/>
</dbReference>
<feature type="chain" id="PRO_5015134829" description="Calcium-binding protein" evidence="1">
    <location>
        <begin position="24"/>
        <end position="1022"/>
    </location>
</feature>
<evidence type="ECO:0000313" key="3">
    <source>
        <dbReference type="Proteomes" id="UP000241074"/>
    </source>
</evidence>
<gene>
    <name evidence="2" type="ORF">C7S18_09480</name>
</gene>
<dbReference type="AlphaFoldDB" id="A0A2P1PRD4"/>
<reference evidence="2 3" key="2">
    <citation type="submission" date="2018-03" db="EMBL/GenBank/DDBJ databases">
        <authorList>
            <person name="Keele B.F."/>
        </authorList>
    </citation>
    <scope>NUCLEOTIDE SEQUENCE [LARGE SCALE GENOMIC DNA]</scope>
    <source>
        <strain evidence="2 3">D13</strain>
    </source>
</reference>
<proteinExistence type="predicted"/>
<sequence length="1022" mass="107523">MHKYLFPAIGFLATLLSPGWTNAQTPMPLLVDRAGNADTTGVDTHTGTGRSISENGRFVLAQSKAINLAPGVTDLNLSSDVLIHDRTNQSWQLVSRRMNEPGRTASGASFPADMTPDGRWILFQSTAADIVPGVSDSNGVADVYLFDRVSGQSVLVSHRIAAATETGNGASVPRGISHDGRFTLFESNATNLATTDTNAQNDLFLYDRETNSVTLISNAAGTPGITANGYAMSGGFSADGMYVAYLSFATNVVAGVVDSNGTYDAFLWNRATGISTLISHSADNAAQTANGAVSSIFLSADGNFAAYTSAATNVATGVSDGNAASDVYRWNRVTDTNTLVSAAHGSPTVSANQASQAVSISDDGSWIGFSSSANDLVSDQNHTGGTHLFARDLAGLATLVVSRANDHPSQTSSSNCTLVDATSDGRYFLFESSGTDLGMGIVYNGTPRTNVYLFDRINETTRLVSHRAGLPLETAADGIGARAGSVTNDGRYISFYSFSGQLVADATDPSGKADVFVKDVQTGELSLVSRKSSSVVTAPSASAGLSGMSDDGRWVLFNSFGVNVENTSGDDAGPDVFLFDRVARTTKLVSRRFGNSGQTTSASSSSALSGSGRYAAYATDSNEVIAGLSDNNAMLDTYLFDRDTNSVQLVSTAAGAPNITGDAATTPVGFSNDGRYLLLNSNASNLVAGTEDNNQNWDVFLFDRQTATMRLVTRSITGARAANASSDGQAISADGRWVVFRSEATDLVSGVTDFDNQMDLFLFDANSGSISLISHTPDFSAASFGDVKFSSMSADASRIAFLSNATDLVTGMIDNPELDDLFLYQRQDQSIKLISHAAGQPLRAGNEQTLASRMSRDGRYLAYSSKASNLVAGMSDINFASDAFVYDSQTDQTRMISVSQSNAASAANGATSVVSISPLGDLVGLTSEATNLDQDLDSNSTRDAFVYSQETGAIRLISRRPDRTIRETQNFGSSAPVRIDVEGRILMVSSGEELSPTINDGNGAQDLFLVDGPTVLLTDDFE</sequence>
<accession>A0A2P1PRD4</accession>
<reference evidence="2 3" key="1">
    <citation type="submission" date="2018-03" db="EMBL/GenBank/DDBJ databases">
        <title>Ahniella affigens gen. nov., sp. nov., a gammaproteobacterium isolated from sandy soil near a stream.</title>
        <authorList>
            <person name="Ko Y."/>
            <person name="Kim J.-H."/>
        </authorList>
    </citation>
    <scope>NUCLEOTIDE SEQUENCE [LARGE SCALE GENOMIC DNA]</scope>
    <source>
        <strain evidence="2 3">D13</strain>
    </source>
</reference>
<evidence type="ECO:0000313" key="2">
    <source>
        <dbReference type="EMBL" id="AVP97410.1"/>
    </source>
</evidence>
<dbReference type="SUPFAM" id="SSF82171">
    <property type="entry name" value="DPP6 N-terminal domain-like"/>
    <property type="match status" value="3"/>
</dbReference>
<name>A0A2P1PRD4_9GAMM</name>
<organism evidence="2 3">
    <name type="scientific">Ahniella affigens</name>
    <dbReference type="NCBI Taxonomy" id="2021234"/>
    <lineage>
        <taxon>Bacteria</taxon>
        <taxon>Pseudomonadati</taxon>
        <taxon>Pseudomonadota</taxon>
        <taxon>Gammaproteobacteria</taxon>
        <taxon>Lysobacterales</taxon>
        <taxon>Rhodanobacteraceae</taxon>
        <taxon>Ahniella</taxon>
    </lineage>
</organism>
<evidence type="ECO:0008006" key="4">
    <source>
        <dbReference type="Google" id="ProtNLM"/>
    </source>
</evidence>
<keyword evidence="3" id="KW-1185">Reference proteome</keyword>
<dbReference type="Proteomes" id="UP000241074">
    <property type="component" value="Chromosome"/>
</dbReference>